<keyword evidence="2" id="KW-0812">Transmembrane</keyword>
<protein>
    <recommendedName>
        <fullName evidence="5">Hexosyltransferase</fullName>
    </recommendedName>
</protein>
<dbReference type="InterPro" id="IPR029044">
    <property type="entry name" value="Nucleotide-diphossugar_trans"/>
</dbReference>
<dbReference type="Gene3D" id="3.90.550.10">
    <property type="entry name" value="Spore Coat Polysaccharide Biosynthesis Protein SpsA, Chain A"/>
    <property type="match status" value="1"/>
</dbReference>
<evidence type="ECO:0008006" key="5">
    <source>
        <dbReference type="Google" id="ProtNLM"/>
    </source>
</evidence>
<accession>A0A8T0IAU1</accession>
<proteinExistence type="predicted"/>
<evidence type="ECO:0000256" key="1">
    <source>
        <dbReference type="ARBA" id="ARBA00022676"/>
    </source>
</evidence>
<gene>
    <name evidence="3" type="ORF">KC19_4G134800</name>
</gene>
<dbReference type="AlphaFoldDB" id="A0A8T0IAU1"/>
<evidence type="ECO:0000256" key="2">
    <source>
        <dbReference type="SAM" id="Phobius"/>
    </source>
</evidence>
<keyword evidence="4" id="KW-1185">Reference proteome</keyword>
<reference evidence="3" key="1">
    <citation type="submission" date="2020-06" db="EMBL/GenBank/DDBJ databases">
        <title>WGS assembly of Ceratodon purpureus strain R40.</title>
        <authorList>
            <person name="Carey S.B."/>
            <person name="Jenkins J."/>
            <person name="Shu S."/>
            <person name="Lovell J.T."/>
            <person name="Sreedasyam A."/>
            <person name="Maumus F."/>
            <person name="Tiley G.P."/>
            <person name="Fernandez-Pozo N."/>
            <person name="Barry K."/>
            <person name="Chen C."/>
            <person name="Wang M."/>
            <person name="Lipzen A."/>
            <person name="Daum C."/>
            <person name="Saski C.A."/>
            <person name="Payton A.C."/>
            <person name="Mcbreen J.C."/>
            <person name="Conrad R.E."/>
            <person name="Kollar L.M."/>
            <person name="Olsson S."/>
            <person name="Huttunen S."/>
            <person name="Landis J.B."/>
            <person name="Wickett N.J."/>
            <person name="Johnson M.G."/>
            <person name="Rensing S.A."/>
            <person name="Grimwood J."/>
            <person name="Schmutz J."/>
            <person name="Mcdaniel S.F."/>
        </authorList>
    </citation>
    <scope>NUCLEOTIDE SEQUENCE</scope>
    <source>
        <strain evidence="3">R40</strain>
    </source>
</reference>
<keyword evidence="1" id="KW-0808">Transferase</keyword>
<sequence length="734" mass="83171">MEEGEGWKEKPRANNTRARIADALFQYSNKFAQFISQWVRVLAYMRTDAEAYLRKVVLNQGEKGLSDHERRKHKHSKLKQIITPLRTGRVGFVFLLLAVIGMLAYISQDTSVHHVERDSVRGTLASQANNARVGELSLNRKLAVEEVQAEIVDAWPQESAQITSLRRRAAAGTLKVGLLNLKPTTDIGEWKFLAASKRPVSVPFRRASKHVSWKNLFPEWIDEEAKFGDPRCPFYPMPKIPAVPYVSRTIQLDVVIARAPCAEPTTLQEGWKHPAILQVLLGAANLAAETGHESIYVLILSKCRPLVNLFPCRELVEHHDEGWLYHMNVQHLKSRTSLPIGSCQLSVRLSSKFYVADPSPDIKASNSQKEAYTTILHSGGDYVCGAIATAHSIRRTGSTRDLVALVDGSISPEHRKGLEEAGWTLRDYLKITSSSSLGKQKDFSMFRLWQLDYDKVIYLESDIIVLRNIDHLFKLPEVAASGTTQSVFNSGLMVLEPSNCTFQILMDEMEKLASEVDDDWDFFNRVFPWWHRIPKDMNSLKYFWSRDKKSVDNMNRLFSANPPELYAIHYVRGKKPWKCFRDYDCNWNADQHYASDEAHAQWFKVHDQMPENLQKHCALSTRALAELEHDRRAAQSNDTPDKHWAINITDPRVNVCQGKHCDLNLCEQNHCDWNAMTNTINPTVDDSSKSVPLSKKVNSLNKVHSSKAVNSSTTADSLNLTVNTTDTVVHVSAG</sequence>
<name>A0A8T0IAU1_CERPU</name>
<organism evidence="3 4">
    <name type="scientific">Ceratodon purpureus</name>
    <name type="common">Fire moss</name>
    <name type="synonym">Dicranum purpureum</name>
    <dbReference type="NCBI Taxonomy" id="3225"/>
    <lineage>
        <taxon>Eukaryota</taxon>
        <taxon>Viridiplantae</taxon>
        <taxon>Streptophyta</taxon>
        <taxon>Embryophyta</taxon>
        <taxon>Bryophyta</taxon>
        <taxon>Bryophytina</taxon>
        <taxon>Bryopsida</taxon>
        <taxon>Dicranidae</taxon>
        <taxon>Pseudoditrichales</taxon>
        <taxon>Ditrichaceae</taxon>
        <taxon>Ceratodon</taxon>
    </lineage>
</organism>
<evidence type="ECO:0000313" key="4">
    <source>
        <dbReference type="Proteomes" id="UP000822688"/>
    </source>
</evidence>
<keyword evidence="2" id="KW-1133">Transmembrane helix</keyword>
<dbReference type="Proteomes" id="UP000822688">
    <property type="component" value="Chromosome 4"/>
</dbReference>
<dbReference type="Pfam" id="PF01501">
    <property type="entry name" value="Glyco_transf_8"/>
    <property type="match status" value="1"/>
</dbReference>
<dbReference type="InterPro" id="IPR050587">
    <property type="entry name" value="GNT1/Glycosyltrans_8"/>
</dbReference>
<dbReference type="GO" id="GO:0016757">
    <property type="term" value="F:glycosyltransferase activity"/>
    <property type="evidence" value="ECO:0007669"/>
    <property type="project" value="UniProtKB-KW"/>
</dbReference>
<dbReference type="InterPro" id="IPR002495">
    <property type="entry name" value="Glyco_trans_8"/>
</dbReference>
<dbReference type="PANTHER" id="PTHR11183">
    <property type="entry name" value="GLYCOGENIN SUBFAMILY MEMBER"/>
    <property type="match status" value="1"/>
</dbReference>
<dbReference type="EMBL" id="CM026424">
    <property type="protein sequence ID" value="KAG0579921.1"/>
    <property type="molecule type" value="Genomic_DNA"/>
</dbReference>
<comment type="caution">
    <text evidence="3">The sequence shown here is derived from an EMBL/GenBank/DDBJ whole genome shotgun (WGS) entry which is preliminary data.</text>
</comment>
<evidence type="ECO:0000313" key="3">
    <source>
        <dbReference type="EMBL" id="KAG0579921.1"/>
    </source>
</evidence>
<dbReference type="CDD" id="cd02537">
    <property type="entry name" value="GT8_Glycogenin"/>
    <property type="match status" value="1"/>
</dbReference>
<keyword evidence="1" id="KW-0328">Glycosyltransferase</keyword>
<dbReference type="SUPFAM" id="SSF53448">
    <property type="entry name" value="Nucleotide-diphospho-sugar transferases"/>
    <property type="match status" value="1"/>
</dbReference>
<feature type="transmembrane region" description="Helical" evidence="2">
    <location>
        <begin position="87"/>
        <end position="106"/>
    </location>
</feature>
<keyword evidence="2" id="KW-0472">Membrane</keyword>